<dbReference type="RefSeq" id="WP_009280168.1">
    <property type="nucleotide sequence ID" value="NZ_CAIT01000004.1"/>
</dbReference>
<sequence length="46" mass="5049">MRTGEDTISTQAVVFPVEFFGMNQRIDASEVMGKVVIDSVVLSSTR</sequence>
<accession>I2GCF8</accession>
<evidence type="ECO:0000313" key="2">
    <source>
        <dbReference type="Proteomes" id="UP000009309"/>
    </source>
</evidence>
<dbReference type="AlphaFoldDB" id="I2GCF8"/>
<evidence type="ECO:0000313" key="1">
    <source>
        <dbReference type="EMBL" id="CCH51582.1"/>
    </source>
</evidence>
<protein>
    <submittedName>
        <fullName evidence="1">Uncharacterized protein</fullName>
    </submittedName>
</protein>
<gene>
    <name evidence="1" type="ORF">BN8_00512</name>
</gene>
<organism evidence="1 2">
    <name type="scientific">Fibrisoma limi BUZ 3</name>
    <dbReference type="NCBI Taxonomy" id="1185876"/>
    <lineage>
        <taxon>Bacteria</taxon>
        <taxon>Pseudomonadati</taxon>
        <taxon>Bacteroidota</taxon>
        <taxon>Cytophagia</taxon>
        <taxon>Cytophagales</taxon>
        <taxon>Spirosomataceae</taxon>
        <taxon>Fibrisoma</taxon>
    </lineage>
</organism>
<name>I2GCF8_9BACT</name>
<proteinExistence type="predicted"/>
<dbReference type="Proteomes" id="UP000009309">
    <property type="component" value="Unassembled WGS sequence"/>
</dbReference>
<keyword evidence="2" id="KW-1185">Reference proteome</keyword>
<dbReference type="EMBL" id="CAIT01000004">
    <property type="protein sequence ID" value="CCH51582.1"/>
    <property type="molecule type" value="Genomic_DNA"/>
</dbReference>
<reference evidence="1 2" key="1">
    <citation type="journal article" date="2012" name="J. Bacteriol.">
        <title>Genome Sequence of the Filamentous Bacterium Fibrisoma limi BUZ 3T.</title>
        <authorList>
            <person name="Filippini M."/>
            <person name="Qi W."/>
            <person name="Jaenicke S."/>
            <person name="Goesmann A."/>
            <person name="Smits T.H."/>
            <person name="Bagheri H.C."/>
        </authorList>
    </citation>
    <scope>NUCLEOTIDE SEQUENCE [LARGE SCALE GENOMIC DNA]</scope>
    <source>
        <strain evidence="2">BUZ 3T</strain>
    </source>
</reference>
<comment type="caution">
    <text evidence="1">The sequence shown here is derived from an EMBL/GenBank/DDBJ whole genome shotgun (WGS) entry which is preliminary data.</text>
</comment>